<evidence type="ECO:0000313" key="3">
    <source>
        <dbReference type="Proteomes" id="UP000299102"/>
    </source>
</evidence>
<accession>A0A4C1TY59</accession>
<protein>
    <submittedName>
        <fullName evidence="2">Uncharacterized protein</fullName>
    </submittedName>
</protein>
<reference evidence="2 3" key="1">
    <citation type="journal article" date="2019" name="Commun. Biol.">
        <title>The bagworm genome reveals a unique fibroin gene that provides high tensile strength.</title>
        <authorList>
            <person name="Kono N."/>
            <person name="Nakamura H."/>
            <person name="Ohtoshi R."/>
            <person name="Tomita M."/>
            <person name="Numata K."/>
            <person name="Arakawa K."/>
        </authorList>
    </citation>
    <scope>NUCLEOTIDE SEQUENCE [LARGE SCALE GENOMIC DNA]</scope>
</reference>
<comment type="caution">
    <text evidence="2">The sequence shown here is derived from an EMBL/GenBank/DDBJ whole genome shotgun (WGS) entry which is preliminary data.</text>
</comment>
<feature type="region of interest" description="Disordered" evidence="1">
    <location>
        <begin position="40"/>
        <end position="111"/>
    </location>
</feature>
<gene>
    <name evidence="2" type="ORF">EVAR_93222_1</name>
</gene>
<evidence type="ECO:0000256" key="1">
    <source>
        <dbReference type="SAM" id="MobiDB-lite"/>
    </source>
</evidence>
<feature type="region of interest" description="Disordered" evidence="1">
    <location>
        <begin position="184"/>
        <end position="219"/>
    </location>
</feature>
<dbReference type="Proteomes" id="UP000299102">
    <property type="component" value="Unassembled WGS sequence"/>
</dbReference>
<feature type="compositionally biased region" description="Basic residues" evidence="1">
    <location>
        <begin position="100"/>
        <end position="111"/>
    </location>
</feature>
<dbReference type="AlphaFoldDB" id="A0A4C1TY59"/>
<proteinExistence type="predicted"/>
<keyword evidence="3" id="KW-1185">Reference proteome</keyword>
<name>A0A4C1TY59_EUMVA</name>
<evidence type="ECO:0000313" key="2">
    <source>
        <dbReference type="EMBL" id="GBP18794.1"/>
    </source>
</evidence>
<sequence>MGVGTGRRTYILEIRPRRIKWQWLEPLFLVSCRCRSNIARGRARSSRMRSQQAEGGHRLDGYPRIRRQQPGRHASASRVLQPLRSVLDRDVNPVPTPSHPRARASPRMRSRRWRGHPARWLVLDECGRKAQLKLHTQPTAGGRTLVDADRIKAARIGDPLGVDLTERACRPLIRLSTHPTAAARAVRVSEPHPSTSSFCPVLGRDVNPVPTPGHPRARA</sequence>
<organism evidence="2 3">
    <name type="scientific">Eumeta variegata</name>
    <name type="common">Bagworm moth</name>
    <name type="synonym">Eumeta japonica</name>
    <dbReference type="NCBI Taxonomy" id="151549"/>
    <lineage>
        <taxon>Eukaryota</taxon>
        <taxon>Metazoa</taxon>
        <taxon>Ecdysozoa</taxon>
        <taxon>Arthropoda</taxon>
        <taxon>Hexapoda</taxon>
        <taxon>Insecta</taxon>
        <taxon>Pterygota</taxon>
        <taxon>Neoptera</taxon>
        <taxon>Endopterygota</taxon>
        <taxon>Lepidoptera</taxon>
        <taxon>Glossata</taxon>
        <taxon>Ditrysia</taxon>
        <taxon>Tineoidea</taxon>
        <taxon>Psychidae</taxon>
        <taxon>Oiketicinae</taxon>
        <taxon>Eumeta</taxon>
    </lineage>
</organism>
<dbReference type="EMBL" id="BGZK01000101">
    <property type="protein sequence ID" value="GBP18794.1"/>
    <property type="molecule type" value="Genomic_DNA"/>
</dbReference>